<dbReference type="EMBL" id="JACHWY010000004">
    <property type="protein sequence ID" value="MBB3048868.1"/>
    <property type="molecule type" value="Genomic_DNA"/>
</dbReference>
<evidence type="ECO:0000313" key="3">
    <source>
        <dbReference type="EMBL" id="MBB3048868.1"/>
    </source>
</evidence>
<feature type="chain" id="PRO_5031178823" evidence="2">
    <location>
        <begin position="28"/>
        <end position="299"/>
    </location>
</feature>
<keyword evidence="4" id="KW-1185">Reference proteome</keyword>
<feature type="signal peptide" evidence="2">
    <location>
        <begin position="1"/>
        <end position="27"/>
    </location>
</feature>
<dbReference type="AlphaFoldDB" id="A0A7W4W8E6"/>
<accession>A0A7W4W8E6</accession>
<dbReference type="RefSeq" id="WP_183411660.1">
    <property type="nucleotide sequence ID" value="NZ_JACHWY010000004.1"/>
</dbReference>
<sequence length="299" mass="33210">MKSYRTPRAPFVTLAMIVLGLFGQAHAEEENVTVQVGEKRIEIATPPGYFQVTPNMQPLYRFATIMVAESNRFLTYFVPEKHKEAVVSGEMPVMERWYAVQTLAGYEDRKILPEHLQASARFLREHYADAYAKIQPDMDANMVKVSGELSQDSGVDVSVSMNGMEFYPAHEESDSHFSHSMMNSYDMAIESGTKETKVAATVTTALINDRMVFMYVYGEESGLEWTRSAASEWVASTFKANGVNSVSASKAKAQTGDARTEKAVASGLSSWKAVFIALMAVIGVVSVWRLERKRTPPSS</sequence>
<proteinExistence type="predicted"/>
<dbReference type="Proteomes" id="UP000537130">
    <property type="component" value="Unassembled WGS sequence"/>
</dbReference>
<name>A0A7W4W8E6_9GAMM</name>
<reference evidence="3 4" key="1">
    <citation type="submission" date="2020-08" db="EMBL/GenBank/DDBJ databases">
        <title>Genomic Encyclopedia of Type Strains, Phase III (KMG-III): the genomes of soil and plant-associated and newly described type strains.</title>
        <authorList>
            <person name="Whitman W."/>
        </authorList>
    </citation>
    <scope>NUCLEOTIDE SEQUENCE [LARGE SCALE GENOMIC DNA]</scope>
    <source>
        <strain evidence="3 4">CECT 8654</strain>
    </source>
</reference>
<protein>
    <submittedName>
        <fullName evidence="3">Uncharacterized protein</fullName>
    </submittedName>
</protein>
<keyword evidence="1" id="KW-1133">Transmembrane helix</keyword>
<organism evidence="3 4">
    <name type="scientific">Litorivivens lipolytica</name>
    <dbReference type="NCBI Taxonomy" id="1524264"/>
    <lineage>
        <taxon>Bacteria</taxon>
        <taxon>Pseudomonadati</taxon>
        <taxon>Pseudomonadota</taxon>
        <taxon>Gammaproteobacteria</taxon>
        <taxon>Litorivivens</taxon>
    </lineage>
</organism>
<keyword evidence="1" id="KW-0812">Transmembrane</keyword>
<keyword evidence="1" id="KW-0472">Membrane</keyword>
<gene>
    <name evidence="3" type="ORF">FHR99_003142</name>
</gene>
<evidence type="ECO:0000313" key="4">
    <source>
        <dbReference type="Proteomes" id="UP000537130"/>
    </source>
</evidence>
<feature type="transmembrane region" description="Helical" evidence="1">
    <location>
        <begin position="271"/>
        <end position="290"/>
    </location>
</feature>
<comment type="caution">
    <text evidence="3">The sequence shown here is derived from an EMBL/GenBank/DDBJ whole genome shotgun (WGS) entry which is preliminary data.</text>
</comment>
<evidence type="ECO:0000256" key="2">
    <source>
        <dbReference type="SAM" id="SignalP"/>
    </source>
</evidence>
<evidence type="ECO:0000256" key="1">
    <source>
        <dbReference type="SAM" id="Phobius"/>
    </source>
</evidence>
<keyword evidence="2" id="KW-0732">Signal</keyword>